<gene>
    <name evidence="2" type="ORF">IAB26_00530</name>
</gene>
<feature type="compositionally biased region" description="Polar residues" evidence="1">
    <location>
        <begin position="54"/>
        <end position="68"/>
    </location>
</feature>
<evidence type="ECO:0000256" key="1">
    <source>
        <dbReference type="SAM" id="MobiDB-lite"/>
    </source>
</evidence>
<organism evidence="2 3">
    <name type="scientific">Candidatus Limivivens merdigallinarum</name>
    <dbReference type="NCBI Taxonomy" id="2840859"/>
    <lineage>
        <taxon>Bacteria</taxon>
        <taxon>Bacillati</taxon>
        <taxon>Bacillota</taxon>
        <taxon>Clostridia</taxon>
        <taxon>Lachnospirales</taxon>
        <taxon>Lachnospiraceae</taxon>
        <taxon>Lachnospiraceae incertae sedis</taxon>
        <taxon>Candidatus Limivivens</taxon>
    </lineage>
</organism>
<comment type="caution">
    <text evidence="2">The sequence shown here is derived from an EMBL/GenBank/DDBJ whole genome shotgun (WGS) entry which is preliminary data.</text>
</comment>
<reference evidence="2" key="1">
    <citation type="submission" date="2020-10" db="EMBL/GenBank/DDBJ databases">
        <authorList>
            <person name="Gilroy R."/>
        </authorList>
    </citation>
    <scope>NUCLEOTIDE SEQUENCE</scope>
    <source>
        <strain evidence="2">ChiSjej3B21-11622</strain>
    </source>
</reference>
<reference evidence="2" key="2">
    <citation type="journal article" date="2021" name="PeerJ">
        <title>Extensive microbial diversity within the chicken gut microbiome revealed by metagenomics and culture.</title>
        <authorList>
            <person name="Gilroy R."/>
            <person name="Ravi A."/>
            <person name="Getino M."/>
            <person name="Pursley I."/>
            <person name="Horton D.L."/>
            <person name="Alikhan N.F."/>
            <person name="Baker D."/>
            <person name="Gharbi K."/>
            <person name="Hall N."/>
            <person name="Watson M."/>
            <person name="Adriaenssens E.M."/>
            <person name="Foster-Nyarko E."/>
            <person name="Jarju S."/>
            <person name="Secka A."/>
            <person name="Antonio M."/>
            <person name="Oren A."/>
            <person name="Chaudhuri R.R."/>
            <person name="La Ragione R."/>
            <person name="Hildebrand F."/>
            <person name="Pallen M.J."/>
        </authorList>
    </citation>
    <scope>NUCLEOTIDE SEQUENCE</scope>
    <source>
        <strain evidence="2">ChiSjej3B21-11622</strain>
    </source>
</reference>
<dbReference type="EMBL" id="DVFT01000008">
    <property type="protein sequence ID" value="HIQ95029.1"/>
    <property type="molecule type" value="Genomic_DNA"/>
</dbReference>
<feature type="compositionally biased region" description="Polar residues" evidence="1">
    <location>
        <begin position="1"/>
        <end position="34"/>
    </location>
</feature>
<protein>
    <submittedName>
        <fullName evidence="2">Uncharacterized protein</fullName>
    </submittedName>
</protein>
<accession>A0A9D1D0R5</accession>
<name>A0A9D1D0R5_9FIRM</name>
<proteinExistence type="predicted"/>
<evidence type="ECO:0000313" key="3">
    <source>
        <dbReference type="Proteomes" id="UP000886886"/>
    </source>
</evidence>
<sequence>MAKNTNSKNQTMDKASNYGKNQTNNKYAQNSAGRNSNTNNSTNGKNCHTKEESSMNSYGQDGYSTSKY</sequence>
<dbReference type="Proteomes" id="UP000886886">
    <property type="component" value="Unassembled WGS sequence"/>
</dbReference>
<dbReference type="AlphaFoldDB" id="A0A9D1D0R5"/>
<feature type="region of interest" description="Disordered" evidence="1">
    <location>
        <begin position="1"/>
        <end position="68"/>
    </location>
</feature>
<evidence type="ECO:0000313" key="2">
    <source>
        <dbReference type="EMBL" id="HIQ95029.1"/>
    </source>
</evidence>